<sequence length="107" mass="11915">LSIYGVATVIYNLFFHPLRRYPGPKLWAATPLPAAINILLGNPHLTILDLHKRYGDVVRVGPNELALAHADAWKDVCGHLKRGQDENGKDPKYGKEEMDKSLISASR</sequence>
<dbReference type="GeneID" id="85467969"/>
<protein>
    <submittedName>
        <fullName evidence="9">Cytochrome P450 monooxygenase</fullName>
    </submittedName>
</protein>
<dbReference type="PANTHER" id="PTHR24305">
    <property type="entry name" value="CYTOCHROME P450"/>
    <property type="match status" value="1"/>
</dbReference>
<feature type="non-terminal residue" evidence="9">
    <location>
        <position position="1"/>
    </location>
</feature>
<keyword evidence="4" id="KW-0479">Metal-binding</keyword>
<evidence type="ECO:0000256" key="5">
    <source>
        <dbReference type="ARBA" id="ARBA00023002"/>
    </source>
</evidence>
<proteinExistence type="inferred from homology"/>
<evidence type="ECO:0000256" key="4">
    <source>
        <dbReference type="ARBA" id="ARBA00022723"/>
    </source>
</evidence>
<organism evidence="9 10">
    <name type="scientific">Colletotrichum phormii</name>
    <dbReference type="NCBI Taxonomy" id="359342"/>
    <lineage>
        <taxon>Eukaryota</taxon>
        <taxon>Fungi</taxon>
        <taxon>Dikarya</taxon>
        <taxon>Ascomycota</taxon>
        <taxon>Pezizomycotina</taxon>
        <taxon>Sordariomycetes</taxon>
        <taxon>Hypocreomycetidae</taxon>
        <taxon>Glomerellales</taxon>
        <taxon>Glomerellaceae</taxon>
        <taxon>Colletotrichum</taxon>
        <taxon>Colletotrichum acutatum species complex</taxon>
    </lineage>
</organism>
<dbReference type="AlphaFoldDB" id="A0AAI9ZD02"/>
<dbReference type="GO" id="GO:0020037">
    <property type="term" value="F:heme binding"/>
    <property type="evidence" value="ECO:0007669"/>
    <property type="project" value="InterPro"/>
</dbReference>
<evidence type="ECO:0000256" key="8">
    <source>
        <dbReference type="SAM" id="MobiDB-lite"/>
    </source>
</evidence>
<dbReference type="RefSeq" id="XP_060438259.1">
    <property type="nucleotide sequence ID" value="XM_060583107.1"/>
</dbReference>
<dbReference type="PANTHER" id="PTHR24305:SF230">
    <property type="entry name" value="P450, PUTATIVE (EUROFUNG)-RELATED"/>
    <property type="match status" value="1"/>
</dbReference>
<dbReference type="SUPFAM" id="SSF48264">
    <property type="entry name" value="Cytochrome P450"/>
    <property type="match status" value="1"/>
</dbReference>
<dbReference type="GO" id="GO:0004497">
    <property type="term" value="F:monooxygenase activity"/>
    <property type="evidence" value="ECO:0007669"/>
    <property type="project" value="UniProtKB-KW"/>
</dbReference>
<feature type="compositionally biased region" description="Basic and acidic residues" evidence="8">
    <location>
        <begin position="81"/>
        <end position="100"/>
    </location>
</feature>
<dbReference type="GO" id="GO:0016705">
    <property type="term" value="F:oxidoreductase activity, acting on paired donors, with incorporation or reduction of molecular oxygen"/>
    <property type="evidence" value="ECO:0007669"/>
    <property type="project" value="InterPro"/>
</dbReference>
<keyword evidence="10" id="KW-1185">Reference proteome</keyword>
<feature type="non-terminal residue" evidence="9">
    <location>
        <position position="107"/>
    </location>
</feature>
<evidence type="ECO:0000256" key="7">
    <source>
        <dbReference type="ARBA" id="ARBA00023033"/>
    </source>
</evidence>
<keyword evidence="5" id="KW-0560">Oxidoreductase</keyword>
<accession>A0AAI9ZD02</accession>
<name>A0AAI9ZD02_9PEZI</name>
<comment type="similarity">
    <text evidence="2">Belongs to the cytochrome P450 family.</text>
</comment>
<comment type="caution">
    <text evidence="9">The sequence shown here is derived from an EMBL/GenBank/DDBJ whole genome shotgun (WGS) entry which is preliminary data.</text>
</comment>
<evidence type="ECO:0000313" key="9">
    <source>
        <dbReference type="EMBL" id="KAK1622264.1"/>
    </source>
</evidence>
<evidence type="ECO:0000313" key="10">
    <source>
        <dbReference type="Proteomes" id="UP001243989"/>
    </source>
</evidence>
<keyword evidence="3" id="KW-0349">Heme</keyword>
<evidence type="ECO:0000256" key="2">
    <source>
        <dbReference type="ARBA" id="ARBA00010617"/>
    </source>
</evidence>
<comment type="cofactor">
    <cofactor evidence="1">
        <name>heme</name>
        <dbReference type="ChEBI" id="CHEBI:30413"/>
    </cofactor>
</comment>
<feature type="region of interest" description="Disordered" evidence="8">
    <location>
        <begin position="81"/>
        <end position="107"/>
    </location>
</feature>
<dbReference type="InterPro" id="IPR036396">
    <property type="entry name" value="Cyt_P450_sf"/>
</dbReference>
<evidence type="ECO:0000256" key="6">
    <source>
        <dbReference type="ARBA" id="ARBA00023004"/>
    </source>
</evidence>
<keyword evidence="7 9" id="KW-0503">Monooxygenase</keyword>
<dbReference type="Proteomes" id="UP001243989">
    <property type="component" value="Unassembled WGS sequence"/>
</dbReference>
<dbReference type="GO" id="GO:0005506">
    <property type="term" value="F:iron ion binding"/>
    <property type="evidence" value="ECO:0007669"/>
    <property type="project" value="InterPro"/>
</dbReference>
<keyword evidence="6" id="KW-0408">Iron</keyword>
<dbReference type="Gene3D" id="1.10.630.10">
    <property type="entry name" value="Cytochrome P450"/>
    <property type="match status" value="1"/>
</dbReference>
<dbReference type="InterPro" id="IPR050121">
    <property type="entry name" value="Cytochrome_P450_monoxygenase"/>
</dbReference>
<evidence type="ECO:0000256" key="3">
    <source>
        <dbReference type="ARBA" id="ARBA00022617"/>
    </source>
</evidence>
<dbReference type="EMBL" id="JAHMHQ010000037">
    <property type="protein sequence ID" value="KAK1622264.1"/>
    <property type="molecule type" value="Genomic_DNA"/>
</dbReference>
<reference evidence="9" key="1">
    <citation type="submission" date="2021-06" db="EMBL/GenBank/DDBJ databases">
        <title>Comparative genomics, transcriptomics and evolutionary studies reveal genomic signatures of adaptation to plant cell wall in hemibiotrophic fungi.</title>
        <authorList>
            <consortium name="DOE Joint Genome Institute"/>
            <person name="Baroncelli R."/>
            <person name="Diaz J.F."/>
            <person name="Benocci T."/>
            <person name="Peng M."/>
            <person name="Battaglia E."/>
            <person name="Haridas S."/>
            <person name="Andreopoulos W."/>
            <person name="Labutti K."/>
            <person name="Pangilinan J."/>
            <person name="Floch G.L."/>
            <person name="Makela M.R."/>
            <person name="Henrissat B."/>
            <person name="Grigoriev I.V."/>
            <person name="Crouch J.A."/>
            <person name="De Vries R.P."/>
            <person name="Sukno S.A."/>
            <person name="Thon M.R."/>
        </authorList>
    </citation>
    <scope>NUCLEOTIDE SEQUENCE</scope>
    <source>
        <strain evidence="9">CBS 102054</strain>
    </source>
</reference>
<gene>
    <name evidence="9" type="ORF">BDP81DRAFT_297961</name>
</gene>
<evidence type="ECO:0000256" key="1">
    <source>
        <dbReference type="ARBA" id="ARBA00001971"/>
    </source>
</evidence>